<feature type="region of interest" description="Disordered" evidence="1">
    <location>
        <begin position="32"/>
        <end position="82"/>
    </location>
</feature>
<dbReference type="EMBL" id="CP012673">
    <property type="protein sequence ID" value="AUX40286.1"/>
    <property type="molecule type" value="Genomic_DNA"/>
</dbReference>
<dbReference type="SUPFAM" id="SSF82171">
    <property type="entry name" value="DPP6 N-terminal domain-like"/>
    <property type="match status" value="1"/>
</dbReference>
<dbReference type="PROSITE" id="PS51257">
    <property type="entry name" value="PROKAR_LIPOPROTEIN"/>
    <property type="match status" value="1"/>
</dbReference>
<evidence type="ECO:0000313" key="3">
    <source>
        <dbReference type="EMBL" id="AUX40286.1"/>
    </source>
</evidence>
<dbReference type="Gene3D" id="2.120.10.30">
    <property type="entry name" value="TolB, C-terminal domain"/>
    <property type="match status" value="1"/>
</dbReference>
<reference evidence="3 4" key="1">
    <citation type="submission" date="2015-09" db="EMBL/GenBank/DDBJ databases">
        <title>Sorangium comparison.</title>
        <authorList>
            <person name="Zaburannyi N."/>
            <person name="Bunk B."/>
            <person name="Overmann J."/>
            <person name="Mueller R."/>
        </authorList>
    </citation>
    <scope>NUCLEOTIDE SEQUENCE [LARGE SCALE GENOMIC DNA]</scope>
    <source>
        <strain evidence="3 4">So ce26</strain>
    </source>
</reference>
<dbReference type="AlphaFoldDB" id="A0A2L0ELW1"/>
<name>A0A2L0ELW1_SORCE</name>
<evidence type="ECO:0000313" key="4">
    <source>
        <dbReference type="Proteomes" id="UP000238348"/>
    </source>
</evidence>
<proteinExistence type="predicted"/>
<evidence type="ECO:0000256" key="1">
    <source>
        <dbReference type="SAM" id="MobiDB-lite"/>
    </source>
</evidence>
<feature type="compositionally biased region" description="Gly residues" evidence="1">
    <location>
        <begin position="32"/>
        <end position="57"/>
    </location>
</feature>
<evidence type="ECO:0008006" key="5">
    <source>
        <dbReference type="Google" id="ProtNLM"/>
    </source>
</evidence>
<evidence type="ECO:0000256" key="2">
    <source>
        <dbReference type="SAM" id="SignalP"/>
    </source>
</evidence>
<dbReference type="InterPro" id="IPR011042">
    <property type="entry name" value="6-blade_b-propeller_TolB-like"/>
</dbReference>
<keyword evidence="2" id="KW-0732">Signal</keyword>
<dbReference type="Proteomes" id="UP000238348">
    <property type="component" value="Chromosome"/>
</dbReference>
<protein>
    <recommendedName>
        <fullName evidence="5">TolB protein</fullName>
    </recommendedName>
</protein>
<gene>
    <name evidence="3" type="ORF">SOCE26_016860</name>
</gene>
<feature type="chain" id="PRO_5014921043" description="TolB protein" evidence="2">
    <location>
        <begin position="24"/>
        <end position="804"/>
    </location>
</feature>
<organism evidence="3 4">
    <name type="scientific">Sorangium cellulosum</name>
    <name type="common">Polyangium cellulosum</name>
    <dbReference type="NCBI Taxonomy" id="56"/>
    <lineage>
        <taxon>Bacteria</taxon>
        <taxon>Pseudomonadati</taxon>
        <taxon>Myxococcota</taxon>
        <taxon>Polyangia</taxon>
        <taxon>Polyangiales</taxon>
        <taxon>Polyangiaceae</taxon>
        <taxon>Sorangium</taxon>
    </lineage>
</organism>
<accession>A0A2L0ELW1</accession>
<sequence length="804" mass="82201">MTLYFSRSWGACVAALSLGAVLAACGAQGTGTGTSASSGGGGDDGGGGGATTGGGDGSSSSGDFNPTDPGVGGGAPQPLGFTVEPSDLQTIAVAAGQTPPSVSYAAVLMGAPINVGWSVDRGELGAIGAGPASMATFTPKGTTGGLVTVRAGLNGETVERKVLIQLTAAQNGADAAVPAQAQQIPTDPAQLTLGGGVGGVGGEGLGAAVTSEVLLDALQHPASDGQAEKLTFLYPYDGTVWPRGLLAPLLMWRWAHEDADAIQIELRTTSGSFSWRGTFARPEILATTGGPFIRHPIPQDVWTMATDSAGGPTPDGSPDRLTVSLTVAREGQAYGPISQTWTIAPARLSGVIYYNSYGTWLAENHDGAVGGNGRFGGAVLSIKAGDTAPRLVAGGNGDTSQCRVCHSVAADGSRMVVQNGINSYGVSQAYDLTPAGAVEHDLSAAAPFAAVYPDGSLALTQAGELLSLPNSTRRPISGLDDVAYELGTPAFSPDGALVVFNAMYGADADIRKKLFVMKFNAATGAFTDPAVIVDDTGEPEGTRPGWPAFLPDSKSVVFHHQTDPGNEGDDFGDLRTRRGAKAHLAWASADGSGAAVPLAQLNGRDAAGGLYLPSLSAPVEMTCTADETSVGSIDNRHKDDVNMNYEPTVNPVASGGYAWVVFTSRRLYGNAATIPPFCSDPRGVDLVENITTKKLWVAAIDLNAAPGTDPSHPAFYLPAQELLAGNARGYWVLDPCRSEGAACDTGDQCCGGYCQPGADGELVCSNAPPDGRCSQPQERCETAADCCDPTNRCINGFCAVEGPR</sequence>
<feature type="signal peptide" evidence="2">
    <location>
        <begin position="1"/>
        <end position="23"/>
    </location>
</feature>